<accession>A0AA88X6F3</accession>
<keyword evidence="2" id="KW-1185">Reference proteome</keyword>
<evidence type="ECO:0000313" key="2">
    <source>
        <dbReference type="Proteomes" id="UP001188597"/>
    </source>
</evidence>
<sequence length="60" mass="6746">MSENSKFMSISVKQNCPILASIMKLDGSVNSTGLEMELSLEKSIRKQSNGMDLQILERHF</sequence>
<gene>
    <name evidence="1" type="ORF">RJ639_026796</name>
</gene>
<dbReference type="EMBL" id="JAVXUP010000055">
    <property type="protein sequence ID" value="KAK3040391.1"/>
    <property type="molecule type" value="Genomic_DNA"/>
</dbReference>
<protein>
    <submittedName>
        <fullName evidence="1">Uncharacterized protein</fullName>
    </submittedName>
</protein>
<dbReference type="AlphaFoldDB" id="A0AA88X6F3"/>
<dbReference type="Proteomes" id="UP001188597">
    <property type="component" value="Unassembled WGS sequence"/>
</dbReference>
<evidence type="ECO:0000313" key="1">
    <source>
        <dbReference type="EMBL" id="KAK3040391.1"/>
    </source>
</evidence>
<name>A0AA88X6F3_9ASTE</name>
<organism evidence="1 2">
    <name type="scientific">Escallonia herrerae</name>
    <dbReference type="NCBI Taxonomy" id="1293975"/>
    <lineage>
        <taxon>Eukaryota</taxon>
        <taxon>Viridiplantae</taxon>
        <taxon>Streptophyta</taxon>
        <taxon>Embryophyta</taxon>
        <taxon>Tracheophyta</taxon>
        <taxon>Spermatophyta</taxon>
        <taxon>Magnoliopsida</taxon>
        <taxon>eudicotyledons</taxon>
        <taxon>Gunneridae</taxon>
        <taxon>Pentapetalae</taxon>
        <taxon>asterids</taxon>
        <taxon>campanulids</taxon>
        <taxon>Escalloniales</taxon>
        <taxon>Escalloniaceae</taxon>
        <taxon>Escallonia</taxon>
    </lineage>
</organism>
<proteinExistence type="predicted"/>
<reference evidence="1" key="1">
    <citation type="submission" date="2022-12" db="EMBL/GenBank/DDBJ databases">
        <title>Draft genome assemblies for two species of Escallonia (Escalloniales).</title>
        <authorList>
            <person name="Chanderbali A."/>
            <person name="Dervinis C."/>
            <person name="Anghel I."/>
            <person name="Soltis D."/>
            <person name="Soltis P."/>
            <person name="Zapata F."/>
        </authorList>
    </citation>
    <scope>NUCLEOTIDE SEQUENCE</scope>
    <source>
        <strain evidence="1">UCBG64.0493</strain>
        <tissue evidence="1">Leaf</tissue>
    </source>
</reference>
<comment type="caution">
    <text evidence="1">The sequence shown here is derived from an EMBL/GenBank/DDBJ whole genome shotgun (WGS) entry which is preliminary data.</text>
</comment>